<proteinExistence type="predicted"/>
<evidence type="ECO:0000313" key="3">
    <source>
        <dbReference type="Proteomes" id="UP000287651"/>
    </source>
</evidence>
<dbReference type="AlphaFoldDB" id="A0A427AC57"/>
<gene>
    <name evidence="2" type="ORF">B296_00033020</name>
</gene>
<dbReference type="Proteomes" id="UP000287651">
    <property type="component" value="Unassembled WGS sequence"/>
</dbReference>
<dbReference type="EMBL" id="AMZH03002982">
    <property type="protein sequence ID" value="RRT73800.1"/>
    <property type="molecule type" value="Genomic_DNA"/>
</dbReference>
<feature type="region of interest" description="Disordered" evidence="1">
    <location>
        <begin position="1"/>
        <end position="44"/>
    </location>
</feature>
<accession>A0A427AC57</accession>
<comment type="caution">
    <text evidence="2">The sequence shown here is derived from an EMBL/GenBank/DDBJ whole genome shotgun (WGS) entry which is preliminary data.</text>
</comment>
<protein>
    <submittedName>
        <fullName evidence="2">Uncharacterized protein</fullName>
    </submittedName>
</protein>
<organism evidence="2 3">
    <name type="scientific">Ensete ventricosum</name>
    <name type="common">Abyssinian banana</name>
    <name type="synonym">Musa ensete</name>
    <dbReference type="NCBI Taxonomy" id="4639"/>
    <lineage>
        <taxon>Eukaryota</taxon>
        <taxon>Viridiplantae</taxon>
        <taxon>Streptophyta</taxon>
        <taxon>Embryophyta</taxon>
        <taxon>Tracheophyta</taxon>
        <taxon>Spermatophyta</taxon>
        <taxon>Magnoliopsida</taxon>
        <taxon>Liliopsida</taxon>
        <taxon>Zingiberales</taxon>
        <taxon>Musaceae</taxon>
        <taxon>Ensete</taxon>
    </lineage>
</organism>
<name>A0A427AC57_ENSVE</name>
<reference evidence="2 3" key="1">
    <citation type="journal article" date="2014" name="Agronomy (Basel)">
        <title>A Draft Genome Sequence for Ensete ventricosum, the Drought-Tolerant Tree Against Hunger.</title>
        <authorList>
            <person name="Harrison J."/>
            <person name="Moore K.A."/>
            <person name="Paszkiewicz K."/>
            <person name="Jones T."/>
            <person name="Grant M."/>
            <person name="Ambacheew D."/>
            <person name="Muzemil S."/>
            <person name="Studholme D.J."/>
        </authorList>
    </citation>
    <scope>NUCLEOTIDE SEQUENCE [LARGE SCALE GENOMIC DNA]</scope>
</reference>
<evidence type="ECO:0000256" key="1">
    <source>
        <dbReference type="SAM" id="MobiDB-lite"/>
    </source>
</evidence>
<evidence type="ECO:0000313" key="2">
    <source>
        <dbReference type="EMBL" id="RRT73800.1"/>
    </source>
</evidence>
<sequence length="77" mass="8173">MATAGAGRTPPPSLVFFYKRRNRSSGAKGPRSGGHGHVGDARRPQTCCTRNAAGAVAGTRLIPYMSLYAETQPWNAL</sequence>